<evidence type="ECO:0000313" key="2">
    <source>
        <dbReference type="WBParaSite" id="JU765_v2.g16101.t1"/>
    </source>
</evidence>
<dbReference type="WBParaSite" id="JU765_v2.g16101.t1">
    <property type="protein sequence ID" value="JU765_v2.g16101.t1"/>
    <property type="gene ID" value="JU765_v2.g16101"/>
</dbReference>
<name>A0AC34QG85_9BILA</name>
<proteinExistence type="predicted"/>
<evidence type="ECO:0000313" key="1">
    <source>
        <dbReference type="Proteomes" id="UP000887576"/>
    </source>
</evidence>
<organism evidence="1 2">
    <name type="scientific">Panagrolaimus sp. JU765</name>
    <dbReference type="NCBI Taxonomy" id="591449"/>
    <lineage>
        <taxon>Eukaryota</taxon>
        <taxon>Metazoa</taxon>
        <taxon>Ecdysozoa</taxon>
        <taxon>Nematoda</taxon>
        <taxon>Chromadorea</taxon>
        <taxon>Rhabditida</taxon>
        <taxon>Tylenchina</taxon>
        <taxon>Panagrolaimomorpha</taxon>
        <taxon>Panagrolaimoidea</taxon>
        <taxon>Panagrolaimidae</taxon>
        <taxon>Panagrolaimus</taxon>
    </lineage>
</organism>
<protein>
    <submittedName>
        <fullName evidence="2">Protein aurora borealis</fullName>
    </submittedName>
</protein>
<reference evidence="2" key="1">
    <citation type="submission" date="2022-11" db="UniProtKB">
        <authorList>
            <consortium name="WormBaseParasite"/>
        </authorList>
    </citation>
    <scope>IDENTIFICATION</scope>
</reference>
<accession>A0AC34QG85</accession>
<sequence>MAQKSTSYADASGDSGIHASEGSSIFDDSSKLKNKSNVTNPFDTQLSLLSTSCSPNMFKTPVSKPRQPTIFQWSIEQKSRMMPAIVDESFAYNSPKDSETDGIIERKLSEFWSQPLIDPSPEVVRTNPRVLDFSPSPIANVSFTRKLSTRQLEYNSTPISRKSSNQEVQTDVSLPVDFDFGSVVGPYLQTESSGIHISSTPKKNPHFNSTFPSPKRDFDDFRLDASLECDISFGESVFMRTEDDLSNVIDCKNPLEGSLLSPIKPDDLLLPELCQTKQQSPDLI</sequence>
<dbReference type="Proteomes" id="UP000887576">
    <property type="component" value="Unplaced"/>
</dbReference>